<proteinExistence type="predicted"/>
<reference evidence="1" key="2">
    <citation type="submission" date="2021-01" db="EMBL/GenBank/DDBJ databases">
        <authorList>
            <person name="Schikora-Tamarit M.A."/>
        </authorList>
    </citation>
    <scope>NUCLEOTIDE SEQUENCE</scope>
    <source>
        <strain evidence="1">NCAIM Y.01608</strain>
    </source>
</reference>
<dbReference type="AlphaFoldDB" id="A0A9P8PTG5"/>
<dbReference type="Pfam" id="PF04031">
    <property type="entry name" value="Las1"/>
    <property type="match status" value="1"/>
</dbReference>
<dbReference type="GO" id="GO:0090730">
    <property type="term" value="C:Las1 complex"/>
    <property type="evidence" value="ECO:0007669"/>
    <property type="project" value="InterPro"/>
</dbReference>
<dbReference type="GO" id="GO:0000470">
    <property type="term" value="P:maturation of LSU-rRNA"/>
    <property type="evidence" value="ECO:0007669"/>
    <property type="project" value="TreeGrafter"/>
</dbReference>
<reference evidence="1" key="1">
    <citation type="journal article" date="2021" name="Open Biol.">
        <title>Shared evolutionary footprints suggest mitochondrial oxidative damage underlies multiple complex I losses in fungi.</title>
        <authorList>
            <person name="Schikora-Tamarit M.A."/>
            <person name="Marcet-Houben M."/>
            <person name="Nosek J."/>
            <person name="Gabaldon T."/>
        </authorList>
    </citation>
    <scope>NUCLEOTIDE SEQUENCE</scope>
    <source>
        <strain evidence="1">NCAIM Y.01608</strain>
    </source>
</reference>
<dbReference type="EMBL" id="JAEUBD010000095">
    <property type="protein sequence ID" value="KAH3678038.1"/>
    <property type="molecule type" value="Genomic_DNA"/>
</dbReference>
<comment type="caution">
    <text evidence="1">The sequence shown here is derived from an EMBL/GenBank/DDBJ whole genome shotgun (WGS) entry which is preliminary data.</text>
</comment>
<keyword evidence="2" id="KW-1185">Reference proteome</keyword>
<evidence type="ECO:0000313" key="1">
    <source>
        <dbReference type="EMBL" id="KAH3678038.1"/>
    </source>
</evidence>
<dbReference type="OrthoDB" id="10263222at2759"/>
<dbReference type="GO" id="GO:0030687">
    <property type="term" value="C:preribosome, large subunit precursor"/>
    <property type="evidence" value="ECO:0007669"/>
    <property type="project" value="TreeGrafter"/>
</dbReference>
<sequence length="395" mass="45590">MYRHPQITPYKSSFEFEQLKKWFYSADHKLRARAVQKVAAYATKGSLPHSLESTSLLTSSALLDEQLCSINADPMPIRLSYAMSLIKFCNGLLDPIQKSTYAMSLNKLAEILQLPTYFVEIRHAGTHEMLPSLEMLRFGAQSALEWLEINYWNEVLESTSSEPPQEKTDQEVDALTDSFKVLRKIRREDIHKVYKFGDSTETGTKYWKAMKALKSVKEDVLLNYMVYQNCLVLKTPLNEKKVNGIRLLYKPILEELGYDVVLGLFQTFLAADTKDELFSAQRTQWLQYFLSNGLTFSRNSIYSKFLNTQSVGVIFALLTKHPLESTATLLETLSQHKQLLEHTKLTMKVNDQIKFMRTFYISDLSSQPALKKQKSESLFLFEKHELWEPKPFGQS</sequence>
<dbReference type="PANTHER" id="PTHR15002">
    <property type="entry name" value="RIBOSOMAL BIOGENESIS PROTEIN LAS1L"/>
    <property type="match status" value="1"/>
</dbReference>
<organism evidence="1 2">
    <name type="scientific">Ogataea polymorpha</name>
    <dbReference type="NCBI Taxonomy" id="460523"/>
    <lineage>
        <taxon>Eukaryota</taxon>
        <taxon>Fungi</taxon>
        <taxon>Dikarya</taxon>
        <taxon>Ascomycota</taxon>
        <taxon>Saccharomycotina</taxon>
        <taxon>Pichiomycetes</taxon>
        <taxon>Pichiales</taxon>
        <taxon>Pichiaceae</taxon>
        <taxon>Ogataea</taxon>
    </lineage>
</organism>
<dbReference type="Proteomes" id="UP000788993">
    <property type="component" value="Unassembled WGS sequence"/>
</dbReference>
<evidence type="ECO:0000313" key="2">
    <source>
        <dbReference type="Proteomes" id="UP000788993"/>
    </source>
</evidence>
<dbReference type="GO" id="GO:0000460">
    <property type="term" value="P:maturation of 5.8S rRNA"/>
    <property type="evidence" value="ECO:0007669"/>
    <property type="project" value="TreeGrafter"/>
</dbReference>
<dbReference type="PANTHER" id="PTHR15002:SF0">
    <property type="entry name" value="RIBOSOMAL BIOGENESIS PROTEIN LAS1L"/>
    <property type="match status" value="1"/>
</dbReference>
<protein>
    <submittedName>
        <fullName evidence="1">Uncharacterized protein</fullName>
    </submittedName>
</protein>
<dbReference type="InterPro" id="IPR007174">
    <property type="entry name" value="Las1"/>
</dbReference>
<accession>A0A9P8PTG5</accession>
<name>A0A9P8PTG5_9ASCO</name>
<gene>
    <name evidence="1" type="ORF">OGATHE_000693</name>
</gene>
<dbReference type="GO" id="GO:0004519">
    <property type="term" value="F:endonuclease activity"/>
    <property type="evidence" value="ECO:0007669"/>
    <property type="project" value="InterPro"/>
</dbReference>